<keyword evidence="3" id="KW-0227">DNA damage</keyword>
<keyword evidence="9" id="KW-0614">Plasmid</keyword>
<dbReference type="InterPro" id="IPR036590">
    <property type="entry name" value="SRAP-like"/>
</dbReference>
<evidence type="ECO:0000256" key="4">
    <source>
        <dbReference type="ARBA" id="ARBA00022801"/>
    </source>
</evidence>
<dbReference type="PANTHER" id="PTHR13604">
    <property type="entry name" value="DC12-RELATED"/>
    <property type="match status" value="1"/>
</dbReference>
<dbReference type="GO" id="GO:0003697">
    <property type="term" value="F:single-stranded DNA binding"/>
    <property type="evidence" value="ECO:0007669"/>
    <property type="project" value="InterPro"/>
</dbReference>
<dbReference type="EMBL" id="LR743514">
    <property type="protein sequence ID" value="CAA2145630.1"/>
    <property type="molecule type" value="Genomic_DNA"/>
</dbReference>
<dbReference type="Gene3D" id="3.90.1680.20">
    <property type="match status" value="2"/>
</dbReference>
<keyword evidence="2 8" id="KW-0645">Protease</keyword>
<dbReference type="InterPro" id="IPR003738">
    <property type="entry name" value="SRAP"/>
</dbReference>
<dbReference type="EC" id="3.4.-.-" evidence="8"/>
<evidence type="ECO:0000256" key="2">
    <source>
        <dbReference type="ARBA" id="ARBA00022670"/>
    </source>
</evidence>
<proteinExistence type="inferred from homology"/>
<dbReference type="PANTHER" id="PTHR13604:SF0">
    <property type="entry name" value="ABASIC SITE PROCESSING PROTEIN HMCES"/>
    <property type="match status" value="1"/>
</dbReference>
<sequence>MCNLYSLVTSQAEIREAFGADEDHAGNLPRLPGIFPDQMAPIVRIEEGRRTLEMFRWGIPGPKQYGEHPVTNVRNVKSPHWRPWLKPEYRCLVPVSSFSEYADTKPKKTPTWFALDDDRPLFAFAGIWRPWTGVRGTKAENPDREEAEHRLFSFLTCDANGIVGPVHPKAMPVLLTTPEEWQTWLEAPTEVALELQRPLLDAMMKVVATGARRDPPE</sequence>
<dbReference type="GO" id="GO:0016829">
    <property type="term" value="F:lyase activity"/>
    <property type="evidence" value="ECO:0007669"/>
    <property type="project" value="UniProtKB-KW"/>
</dbReference>
<evidence type="ECO:0000256" key="3">
    <source>
        <dbReference type="ARBA" id="ARBA00022763"/>
    </source>
</evidence>
<evidence type="ECO:0000256" key="5">
    <source>
        <dbReference type="ARBA" id="ARBA00023124"/>
    </source>
</evidence>
<evidence type="ECO:0000256" key="8">
    <source>
        <dbReference type="RuleBase" id="RU364100"/>
    </source>
</evidence>
<reference evidence="9" key="1">
    <citation type="submission" date="2019-12" db="EMBL/GenBank/DDBJ databases">
        <authorList>
            <person name="Cremers G."/>
        </authorList>
    </citation>
    <scope>NUCLEOTIDE SEQUENCE</scope>
    <source>
        <strain evidence="9">Mbul2</strain>
        <plasmid evidence="9">5</plasmid>
    </source>
</reference>
<dbReference type="Pfam" id="PF02586">
    <property type="entry name" value="SRAP"/>
    <property type="match status" value="1"/>
</dbReference>
<protein>
    <recommendedName>
        <fullName evidence="8">Abasic site processing protein</fullName>
        <ecNumber evidence="8">3.4.-.-</ecNumber>
    </recommendedName>
</protein>
<geneLocation type="plasmid" evidence="9">
    <name>5</name>
</geneLocation>
<comment type="similarity">
    <text evidence="1 8">Belongs to the SOS response-associated peptidase family.</text>
</comment>
<evidence type="ECO:0000313" key="9">
    <source>
        <dbReference type="EMBL" id="CAA2145630.1"/>
    </source>
</evidence>
<dbReference type="GO" id="GO:0006508">
    <property type="term" value="P:proteolysis"/>
    <property type="evidence" value="ECO:0007669"/>
    <property type="project" value="UniProtKB-KW"/>
</dbReference>
<evidence type="ECO:0000256" key="6">
    <source>
        <dbReference type="ARBA" id="ARBA00023125"/>
    </source>
</evidence>
<dbReference type="AlphaFoldDB" id="A0A679K7Q7"/>
<keyword evidence="5" id="KW-0190">Covalent protein-DNA linkage</keyword>
<keyword evidence="4 8" id="KW-0378">Hydrolase</keyword>
<keyword evidence="7" id="KW-0456">Lyase</keyword>
<dbReference type="GO" id="GO:0106300">
    <property type="term" value="P:protein-DNA covalent cross-linking repair"/>
    <property type="evidence" value="ECO:0007669"/>
    <property type="project" value="InterPro"/>
</dbReference>
<organism evidence="9">
    <name type="scientific">Methylobacterium bullatum</name>
    <dbReference type="NCBI Taxonomy" id="570505"/>
    <lineage>
        <taxon>Bacteria</taxon>
        <taxon>Pseudomonadati</taxon>
        <taxon>Pseudomonadota</taxon>
        <taxon>Alphaproteobacteria</taxon>
        <taxon>Hyphomicrobiales</taxon>
        <taxon>Methylobacteriaceae</taxon>
        <taxon>Methylobacterium</taxon>
    </lineage>
</organism>
<keyword evidence="6" id="KW-0238">DNA-binding</keyword>
<name>A0A679K7Q7_9HYPH</name>
<evidence type="ECO:0000256" key="7">
    <source>
        <dbReference type="ARBA" id="ARBA00023239"/>
    </source>
</evidence>
<accession>A0A679K7Q7</accession>
<dbReference type="RefSeq" id="WP_339164378.1">
    <property type="nucleotide sequence ID" value="NZ_LR743514.1"/>
</dbReference>
<gene>
    <name evidence="9" type="ORF">MBLL_04757</name>
</gene>
<dbReference type="GO" id="GO:0008233">
    <property type="term" value="F:peptidase activity"/>
    <property type="evidence" value="ECO:0007669"/>
    <property type="project" value="UniProtKB-KW"/>
</dbReference>
<evidence type="ECO:0000256" key="1">
    <source>
        <dbReference type="ARBA" id="ARBA00008136"/>
    </source>
</evidence>
<dbReference type="SUPFAM" id="SSF143081">
    <property type="entry name" value="BB1717-like"/>
    <property type="match status" value="1"/>
</dbReference>